<dbReference type="RefSeq" id="WP_064041297.1">
    <property type="nucleotide sequence ID" value="NZ_LUUJ01000095.1"/>
</dbReference>
<gene>
    <name evidence="2" type="ORF">A1507_16365</name>
</gene>
<dbReference type="EMBL" id="LUUJ01000095">
    <property type="protein sequence ID" value="OAI13858.1"/>
    <property type="molecule type" value="Genomic_DNA"/>
</dbReference>
<dbReference type="Proteomes" id="UP000077857">
    <property type="component" value="Unassembled WGS sequence"/>
</dbReference>
<proteinExistence type="predicted"/>
<dbReference type="InterPro" id="IPR028098">
    <property type="entry name" value="Glyco_trans_4-like_N"/>
</dbReference>
<organism evidence="2 3">
    <name type="scientific">Methylomonas koyamae</name>
    <dbReference type="NCBI Taxonomy" id="702114"/>
    <lineage>
        <taxon>Bacteria</taxon>
        <taxon>Pseudomonadati</taxon>
        <taxon>Pseudomonadota</taxon>
        <taxon>Gammaproteobacteria</taxon>
        <taxon>Methylococcales</taxon>
        <taxon>Methylococcaceae</taxon>
        <taxon>Methylomonas</taxon>
    </lineage>
</organism>
<dbReference type="Pfam" id="PF13579">
    <property type="entry name" value="Glyco_trans_4_4"/>
    <property type="match status" value="1"/>
</dbReference>
<dbReference type="PANTHER" id="PTHR12526:SF636">
    <property type="entry name" value="BLL3647 PROTEIN"/>
    <property type="match status" value="1"/>
</dbReference>
<evidence type="ECO:0000313" key="2">
    <source>
        <dbReference type="EMBL" id="OAI13858.1"/>
    </source>
</evidence>
<dbReference type="AlphaFoldDB" id="A0A177N738"/>
<dbReference type="SUPFAM" id="SSF53756">
    <property type="entry name" value="UDP-Glycosyltransferase/glycogen phosphorylase"/>
    <property type="match status" value="1"/>
</dbReference>
<evidence type="ECO:0000313" key="3">
    <source>
        <dbReference type="Proteomes" id="UP000077857"/>
    </source>
</evidence>
<evidence type="ECO:0000259" key="1">
    <source>
        <dbReference type="Pfam" id="PF13579"/>
    </source>
</evidence>
<dbReference type="Gene3D" id="3.40.50.2000">
    <property type="entry name" value="Glycogen Phosphorylase B"/>
    <property type="match status" value="2"/>
</dbReference>
<reference evidence="2 3" key="1">
    <citation type="submission" date="2016-03" db="EMBL/GenBank/DDBJ databases">
        <authorList>
            <person name="Ploux O."/>
        </authorList>
    </citation>
    <scope>NUCLEOTIDE SEQUENCE [LARGE SCALE GENOMIC DNA]</scope>
    <source>
        <strain evidence="2 3">R-45378</strain>
    </source>
</reference>
<dbReference type="GO" id="GO:0016757">
    <property type="term" value="F:glycosyltransferase activity"/>
    <property type="evidence" value="ECO:0007669"/>
    <property type="project" value="TreeGrafter"/>
</dbReference>
<feature type="domain" description="Glycosyltransferase subfamily 4-like N-terminal" evidence="1">
    <location>
        <begin position="80"/>
        <end position="205"/>
    </location>
</feature>
<accession>A0A177N738</accession>
<comment type="caution">
    <text evidence="2">The sequence shown here is derived from an EMBL/GenBank/DDBJ whole genome shotgun (WGS) entry which is preliminary data.</text>
</comment>
<name>A0A177N738_9GAMM</name>
<protein>
    <recommendedName>
        <fullName evidence="1">Glycosyltransferase subfamily 4-like N-terminal domain-containing protein</fullName>
    </recommendedName>
</protein>
<sequence>MKVLAVSYVLPPNLYSQAIQIGRLLYHARLPMAAVTGQVEALANGLDVYPDFDSRLLFRLPVAYRAPMSGLIHRIAANLLPLYARAPDEFLGWVPLAERAVVERLAQGDFAPDVLLTFGEPMSDHLLGLRLKRRYGLPWVAHFSDPWADNPFRRRFFLANIRNRQLEREVIANADRIIFTSQETVDLVMAKYPAAWRQKARVLPHGFEPDAYGDSPRDPDAPLLIRYLGNFYGHRSPQPLFEALAAILRERPDELHGVRIELVGGVPPRMLKSAAYRSLPDGLLKLVPTVDYSASLALMKQADLLLVIDAPDDLSVFLPGKLVDYLGAGVPIFGIVPPGASAQLISKLGGGVANPRRPAEIAESLTQALRNIRERRAAGTGPAWGNPEVRAAYSADAVAERFRSIVGELAGNGADD</sequence>
<dbReference type="OrthoDB" id="9794575at2"/>
<dbReference type="PANTHER" id="PTHR12526">
    <property type="entry name" value="GLYCOSYLTRANSFERASE"/>
    <property type="match status" value="1"/>
</dbReference>